<keyword evidence="2" id="KW-0028">Amino-acid biosynthesis</keyword>
<dbReference type="Proteomes" id="UP000693672">
    <property type="component" value="Unassembled WGS sequence"/>
</dbReference>
<dbReference type="GO" id="GO:0005737">
    <property type="term" value="C:cytoplasm"/>
    <property type="evidence" value="ECO:0007669"/>
    <property type="project" value="TreeGrafter"/>
</dbReference>
<dbReference type="CDD" id="cd12110">
    <property type="entry name" value="PHP_HisPPase_Hisj_like"/>
    <property type="match status" value="1"/>
</dbReference>
<dbReference type="InterPro" id="IPR010140">
    <property type="entry name" value="Histidinol_P_phosphatase_HisJ"/>
</dbReference>
<evidence type="ECO:0000259" key="3">
    <source>
        <dbReference type="Pfam" id="PF02811"/>
    </source>
</evidence>
<dbReference type="EMBL" id="CAJVAS010000040">
    <property type="protein sequence ID" value="CAG7648028.1"/>
    <property type="molecule type" value="Genomic_DNA"/>
</dbReference>
<comment type="caution">
    <text evidence="4">The sequence shown here is derived from an EMBL/GenBank/DDBJ whole genome shotgun (WGS) entry which is preliminary data.</text>
</comment>
<feature type="domain" description="PHP" evidence="3">
    <location>
        <begin position="67"/>
        <end position="259"/>
    </location>
</feature>
<dbReference type="InterPro" id="IPR004013">
    <property type="entry name" value="PHP_dom"/>
</dbReference>
<dbReference type="NCBIfam" id="NF005596">
    <property type="entry name" value="PRK07328.1"/>
    <property type="match status" value="1"/>
</dbReference>
<keyword evidence="5" id="KW-1185">Reference proteome</keyword>
<name>A0A916K6N3_9BACL</name>
<comment type="pathway">
    <text evidence="2">Amino-acid biosynthesis; L-histidine biosynthesis; L-histidine from 5-phospho-alpha-D-ribose 1-diphosphate: step 8/9.</text>
</comment>
<sequence>MKVDFHFHLEEGPYSSRWVQRTASALEKVHMAKISTGKDSHTLAWAEQFVGILKQRMDQGCFHETWLETYFELGKQRGIERFGLVDHGYRFTEFRDYYEKHLILDNSPVGKLQQYWLDRVCIGSIEPFIAAVKKAQQAGYPVSLGLEADYFPGGEQELGELLSKYDLDYVIGSVHFLDGWGFDNPETEDVFKEKDLPQLYHHFFDTVSGAVASGLFDMIAHLDNLKVFNYRPDESVLLPMYENIAVALKRANVATELNTGLAYRYPVKEACPSPSFLQVLKKHEVPITLSSDSHFPDDIGMLLDEAIELLKHVGYKEIVYFKDRQRVVVPL</sequence>
<evidence type="ECO:0000256" key="1">
    <source>
        <dbReference type="ARBA" id="ARBA00022801"/>
    </source>
</evidence>
<comment type="catalytic activity">
    <reaction evidence="2">
        <text>L-histidinol phosphate + H2O = L-histidinol + phosphate</text>
        <dbReference type="Rhea" id="RHEA:14465"/>
        <dbReference type="ChEBI" id="CHEBI:15377"/>
        <dbReference type="ChEBI" id="CHEBI:43474"/>
        <dbReference type="ChEBI" id="CHEBI:57699"/>
        <dbReference type="ChEBI" id="CHEBI:57980"/>
        <dbReference type="EC" id="3.1.3.15"/>
    </reaction>
</comment>
<protein>
    <recommendedName>
        <fullName evidence="2">Histidinol-phosphatase</fullName>
        <shortName evidence="2">HolPase</shortName>
        <ecNumber evidence="2">3.1.3.15</ecNumber>
    </recommendedName>
</protein>
<dbReference type="EC" id="3.1.3.15" evidence="2"/>
<dbReference type="PANTHER" id="PTHR21039">
    <property type="entry name" value="HISTIDINOL PHOSPHATASE-RELATED"/>
    <property type="match status" value="1"/>
</dbReference>
<keyword evidence="1 2" id="KW-0378">Hydrolase</keyword>
<dbReference type="AlphaFoldDB" id="A0A916K6N3"/>
<keyword evidence="2" id="KW-0368">Histidine biosynthesis</keyword>
<dbReference type="Pfam" id="PF02811">
    <property type="entry name" value="PHP"/>
    <property type="match status" value="1"/>
</dbReference>
<evidence type="ECO:0000313" key="5">
    <source>
        <dbReference type="Proteomes" id="UP000693672"/>
    </source>
</evidence>
<proteinExistence type="inferred from homology"/>
<organism evidence="4 5">
    <name type="scientific">Paenibacillus solanacearum</name>
    <dbReference type="NCBI Taxonomy" id="2048548"/>
    <lineage>
        <taxon>Bacteria</taxon>
        <taxon>Bacillati</taxon>
        <taxon>Bacillota</taxon>
        <taxon>Bacilli</taxon>
        <taxon>Bacillales</taxon>
        <taxon>Paenibacillaceae</taxon>
        <taxon>Paenibacillus</taxon>
    </lineage>
</organism>
<accession>A0A916K6N3</accession>
<evidence type="ECO:0000313" key="4">
    <source>
        <dbReference type="EMBL" id="CAG7648028.1"/>
    </source>
</evidence>
<dbReference type="GO" id="GO:0000105">
    <property type="term" value="P:L-histidine biosynthetic process"/>
    <property type="evidence" value="ECO:0007669"/>
    <property type="project" value="UniProtKB-UniRule"/>
</dbReference>
<comment type="similarity">
    <text evidence="2">Belongs to the PHP hydrolase family. HisK subfamily.</text>
</comment>
<dbReference type="RefSeq" id="WP_218095225.1">
    <property type="nucleotide sequence ID" value="NZ_CAJVAS010000040.1"/>
</dbReference>
<dbReference type="PANTHER" id="PTHR21039:SF0">
    <property type="entry name" value="HISTIDINOL-PHOSPHATASE"/>
    <property type="match status" value="1"/>
</dbReference>
<dbReference type="GO" id="GO:0004401">
    <property type="term" value="F:histidinol-phosphatase activity"/>
    <property type="evidence" value="ECO:0007669"/>
    <property type="project" value="UniProtKB-UniRule"/>
</dbReference>
<reference evidence="4" key="1">
    <citation type="submission" date="2021-06" db="EMBL/GenBank/DDBJ databases">
        <authorList>
            <person name="Criscuolo A."/>
        </authorList>
    </citation>
    <scope>NUCLEOTIDE SEQUENCE</scope>
    <source>
        <strain evidence="4">CIP111600</strain>
    </source>
</reference>
<evidence type="ECO:0000256" key="2">
    <source>
        <dbReference type="RuleBase" id="RU366003"/>
    </source>
</evidence>
<gene>
    <name evidence="4" type="ORF">PAESOLCIP111_05512</name>
</gene>